<dbReference type="FunFam" id="3.20.20.70:FF:000047">
    <property type="entry name" value="3-dehydroquinate dehydratase"/>
    <property type="match status" value="1"/>
</dbReference>
<feature type="active site" description="Schiff-base intermediate with substrate" evidence="5">
    <location>
        <position position="171"/>
    </location>
</feature>
<gene>
    <name evidence="5 6" type="primary">aroD</name>
    <name evidence="6" type="ORF">GCM10007971_15210</name>
</gene>
<protein>
    <recommendedName>
        <fullName evidence="5">3-dehydroquinate dehydratase</fullName>
        <shortName evidence="5">3-dehydroquinase</shortName>
        <ecNumber evidence="5">4.2.1.10</ecNumber>
    </recommendedName>
    <alternativeName>
        <fullName evidence="5">Type I DHQase</fullName>
    </alternativeName>
    <alternativeName>
        <fullName evidence="5">Type I dehydroquinase</fullName>
        <shortName evidence="5">DHQ1</shortName>
    </alternativeName>
</protein>
<dbReference type="InterPro" id="IPR013785">
    <property type="entry name" value="Aldolase_TIM"/>
</dbReference>
<sequence>MSQGYKLGDLTLGEGMPKVCAPLTGTTVKELLDECELVRNSEADLAEWRVDFFEHALDTKKVLEALAKLRQELRCMPLIFSFRTAEEGGEKNITVRQYIELNKQVAQSGAVQLIDIELFRGEDTVKELVATAKEQQVLTIISNHDFTQTPETSEIMSRVEKMLDLGGDIPKVAVMPVKEEDVLTVLQANLQLKKSYPSRKMIMIAMGSLGIVTRMSGEIFGSVLTFAAVKHASAPGQVTANEMKKVLKIVHNAQ</sequence>
<keyword evidence="2 5" id="KW-0057">Aromatic amino acid biosynthesis</keyword>
<dbReference type="Gene3D" id="3.20.20.70">
    <property type="entry name" value="Aldolase class I"/>
    <property type="match status" value="1"/>
</dbReference>
<comment type="caution">
    <text evidence="6">The sequence shown here is derived from an EMBL/GenBank/DDBJ whole genome shotgun (WGS) entry which is preliminary data.</text>
</comment>
<dbReference type="InterPro" id="IPR050146">
    <property type="entry name" value="Type-I_3-dehydroquinase"/>
</dbReference>
<dbReference type="GO" id="GO:0009073">
    <property type="term" value="P:aromatic amino acid family biosynthetic process"/>
    <property type="evidence" value="ECO:0007669"/>
    <property type="project" value="UniProtKB-KW"/>
</dbReference>
<feature type="binding site" evidence="5">
    <location>
        <position position="83"/>
    </location>
    <ligand>
        <name>3-dehydroquinate</name>
        <dbReference type="ChEBI" id="CHEBI:32364"/>
    </ligand>
</feature>
<keyword evidence="3 5" id="KW-0456">Lyase</keyword>
<dbReference type="Pfam" id="PF01487">
    <property type="entry name" value="DHquinase_I"/>
    <property type="match status" value="1"/>
</dbReference>
<dbReference type="GO" id="GO:0046279">
    <property type="term" value="P:3,4-dihydroxybenzoate biosynthetic process"/>
    <property type="evidence" value="ECO:0007669"/>
    <property type="project" value="TreeGrafter"/>
</dbReference>
<evidence type="ECO:0000313" key="6">
    <source>
        <dbReference type="EMBL" id="GGN55931.1"/>
    </source>
</evidence>
<keyword evidence="7" id="KW-1185">Reference proteome</keyword>
<dbReference type="EMBL" id="BMOS01000008">
    <property type="protein sequence ID" value="GGN55931.1"/>
    <property type="molecule type" value="Genomic_DNA"/>
</dbReference>
<evidence type="ECO:0000256" key="4">
    <source>
        <dbReference type="ARBA" id="ARBA00023270"/>
    </source>
</evidence>
<dbReference type="AlphaFoldDB" id="A0A917XW59"/>
<reference evidence="6" key="1">
    <citation type="journal article" date="2014" name="Int. J. Syst. Evol. Microbiol.">
        <title>Complete genome sequence of Corynebacterium casei LMG S-19264T (=DSM 44701T), isolated from a smear-ripened cheese.</title>
        <authorList>
            <consortium name="US DOE Joint Genome Institute (JGI-PGF)"/>
            <person name="Walter F."/>
            <person name="Albersmeier A."/>
            <person name="Kalinowski J."/>
            <person name="Ruckert C."/>
        </authorList>
    </citation>
    <scope>NUCLEOTIDE SEQUENCE</scope>
    <source>
        <strain evidence="6">JCM 17251</strain>
    </source>
</reference>
<evidence type="ECO:0000256" key="1">
    <source>
        <dbReference type="ARBA" id="ARBA00001864"/>
    </source>
</evidence>
<feature type="active site" description="Proton donor/acceptor" evidence="5">
    <location>
        <position position="144"/>
    </location>
</feature>
<feature type="binding site" evidence="5">
    <location>
        <begin position="47"/>
        <end position="49"/>
    </location>
    <ligand>
        <name>3-dehydroquinate</name>
        <dbReference type="ChEBI" id="CHEBI:32364"/>
    </ligand>
</feature>
<proteinExistence type="inferred from homology"/>
<dbReference type="SUPFAM" id="SSF51569">
    <property type="entry name" value="Aldolase"/>
    <property type="match status" value="1"/>
</dbReference>
<organism evidence="6 7">
    <name type="scientific">Oceanobacillus indicireducens</name>
    <dbReference type="NCBI Taxonomy" id="1004261"/>
    <lineage>
        <taxon>Bacteria</taxon>
        <taxon>Bacillati</taxon>
        <taxon>Bacillota</taxon>
        <taxon>Bacilli</taxon>
        <taxon>Bacillales</taxon>
        <taxon>Bacillaceae</taxon>
        <taxon>Oceanobacillus</taxon>
    </lineage>
</organism>
<dbReference type="PANTHER" id="PTHR43699:SF1">
    <property type="entry name" value="3-DEHYDROQUINATE DEHYDRATASE"/>
    <property type="match status" value="1"/>
</dbReference>
<dbReference type="Proteomes" id="UP000624041">
    <property type="component" value="Unassembled WGS sequence"/>
</dbReference>
<keyword evidence="4 5" id="KW-0704">Schiff base</keyword>
<dbReference type="GO" id="GO:0009423">
    <property type="term" value="P:chorismate biosynthetic process"/>
    <property type="evidence" value="ECO:0007669"/>
    <property type="project" value="UniProtKB-UniRule"/>
</dbReference>
<dbReference type="GO" id="GO:0003855">
    <property type="term" value="F:3-dehydroquinate dehydratase activity"/>
    <property type="evidence" value="ECO:0007669"/>
    <property type="project" value="UniProtKB-UniRule"/>
</dbReference>
<evidence type="ECO:0000256" key="5">
    <source>
        <dbReference type="HAMAP-Rule" id="MF_00214"/>
    </source>
</evidence>
<reference evidence="6" key="2">
    <citation type="submission" date="2020-09" db="EMBL/GenBank/DDBJ databases">
        <authorList>
            <person name="Sun Q."/>
            <person name="Ohkuma M."/>
        </authorList>
    </citation>
    <scope>NUCLEOTIDE SEQUENCE</scope>
    <source>
        <strain evidence="6">JCM 17251</strain>
    </source>
</reference>
<dbReference type="CDD" id="cd00502">
    <property type="entry name" value="DHQase_I"/>
    <property type="match status" value="1"/>
</dbReference>
<comment type="catalytic activity">
    <reaction evidence="1 5">
        <text>3-dehydroquinate = 3-dehydroshikimate + H2O</text>
        <dbReference type="Rhea" id="RHEA:21096"/>
        <dbReference type="ChEBI" id="CHEBI:15377"/>
        <dbReference type="ChEBI" id="CHEBI:16630"/>
        <dbReference type="ChEBI" id="CHEBI:32364"/>
        <dbReference type="EC" id="4.2.1.10"/>
    </reaction>
</comment>
<dbReference type="EC" id="4.2.1.10" evidence="5"/>
<evidence type="ECO:0000256" key="2">
    <source>
        <dbReference type="ARBA" id="ARBA00023141"/>
    </source>
</evidence>
<comment type="subunit">
    <text evidence="5">Homodimer.</text>
</comment>
<feature type="binding site" evidence="5">
    <location>
        <position position="233"/>
    </location>
    <ligand>
        <name>3-dehydroquinate</name>
        <dbReference type="ChEBI" id="CHEBI:32364"/>
    </ligand>
</feature>
<dbReference type="InterPro" id="IPR001381">
    <property type="entry name" value="DHquinase_I"/>
</dbReference>
<feature type="binding site" evidence="5">
    <location>
        <position position="237"/>
    </location>
    <ligand>
        <name>3-dehydroquinate</name>
        <dbReference type="ChEBI" id="CHEBI:32364"/>
    </ligand>
</feature>
<comment type="function">
    <text evidence="5">Involved in the third step of the chorismate pathway, which leads to the biosynthesis of aromatic amino acids. Catalyzes the cis-dehydration of 3-dehydroquinate (DHQ) and introduces the first double bond of the aromatic ring to yield 3-dehydroshikimate.</text>
</comment>
<feature type="binding site" evidence="5">
    <location>
        <position position="214"/>
    </location>
    <ligand>
        <name>3-dehydroquinate</name>
        <dbReference type="ChEBI" id="CHEBI:32364"/>
    </ligand>
</feature>
<name>A0A917XW59_9BACI</name>
<dbReference type="NCBIfam" id="TIGR01093">
    <property type="entry name" value="aroD"/>
    <property type="match status" value="1"/>
</dbReference>
<evidence type="ECO:0000313" key="7">
    <source>
        <dbReference type="Proteomes" id="UP000624041"/>
    </source>
</evidence>
<accession>A0A917XW59</accession>
<comment type="similarity">
    <text evidence="5">Belongs to the type-I 3-dehydroquinase family.</text>
</comment>
<evidence type="ECO:0000256" key="3">
    <source>
        <dbReference type="ARBA" id="ARBA00023239"/>
    </source>
</evidence>
<comment type="pathway">
    <text evidence="5">Metabolic intermediate biosynthesis; chorismate biosynthesis; chorismate from D-erythrose 4-phosphate and phosphoenolpyruvate: step 3/7.</text>
</comment>
<dbReference type="HAMAP" id="MF_00214">
    <property type="entry name" value="AroD"/>
    <property type="match status" value="1"/>
</dbReference>
<dbReference type="PANTHER" id="PTHR43699">
    <property type="entry name" value="3-DEHYDROQUINATE DEHYDRATASE"/>
    <property type="match status" value="1"/>
</dbReference>
<dbReference type="GO" id="GO:0008652">
    <property type="term" value="P:amino acid biosynthetic process"/>
    <property type="evidence" value="ECO:0007669"/>
    <property type="project" value="UniProtKB-KW"/>
</dbReference>
<keyword evidence="5" id="KW-0028">Amino-acid biosynthesis</keyword>
<comment type="caution">
    <text evidence="5">Lacks conserved residue(s) required for the propagation of feature annotation.</text>
</comment>